<organism evidence="1 2">
    <name type="scientific">Paenibacillus flagellatus</name>
    <dbReference type="NCBI Taxonomy" id="2211139"/>
    <lineage>
        <taxon>Bacteria</taxon>
        <taxon>Bacillati</taxon>
        <taxon>Bacillota</taxon>
        <taxon>Bacilli</taxon>
        <taxon>Bacillales</taxon>
        <taxon>Paenibacillaceae</taxon>
        <taxon>Paenibacillus</taxon>
    </lineage>
</organism>
<dbReference type="AlphaFoldDB" id="A0A2V5K5D2"/>
<gene>
    <name evidence="1" type="ORF">DLM86_14085</name>
</gene>
<accession>A0A2V5K5D2</accession>
<reference evidence="1 2" key="1">
    <citation type="submission" date="2018-05" db="EMBL/GenBank/DDBJ databases">
        <title>Paenibacillus flagellatus sp. nov., isolated from selenium mineral soil.</title>
        <authorList>
            <person name="Dai X."/>
        </authorList>
    </citation>
    <scope>NUCLEOTIDE SEQUENCE [LARGE SCALE GENOMIC DNA]</scope>
    <source>
        <strain evidence="1 2">DXL2</strain>
    </source>
</reference>
<evidence type="ECO:0000313" key="1">
    <source>
        <dbReference type="EMBL" id="PYI54585.1"/>
    </source>
</evidence>
<dbReference type="SUPFAM" id="SSF51197">
    <property type="entry name" value="Clavaminate synthase-like"/>
    <property type="match status" value="1"/>
</dbReference>
<dbReference type="PANTHER" id="PTHR20883:SF48">
    <property type="entry name" value="ECTOINE DIOXYGENASE"/>
    <property type="match status" value="1"/>
</dbReference>
<protein>
    <submittedName>
        <fullName evidence="1">Phytanoyl-CoA dioxygenase family protein</fullName>
    </submittedName>
</protein>
<dbReference type="Proteomes" id="UP000247476">
    <property type="component" value="Unassembled WGS sequence"/>
</dbReference>
<dbReference type="GO" id="GO:0005506">
    <property type="term" value="F:iron ion binding"/>
    <property type="evidence" value="ECO:0007669"/>
    <property type="project" value="UniProtKB-ARBA"/>
</dbReference>
<keyword evidence="1" id="KW-0560">Oxidoreductase</keyword>
<dbReference type="Gene3D" id="2.60.120.620">
    <property type="entry name" value="q2cbj1_9rhob like domain"/>
    <property type="match status" value="1"/>
</dbReference>
<dbReference type="GO" id="GO:0016706">
    <property type="term" value="F:2-oxoglutarate-dependent dioxygenase activity"/>
    <property type="evidence" value="ECO:0007669"/>
    <property type="project" value="UniProtKB-ARBA"/>
</dbReference>
<evidence type="ECO:0000313" key="2">
    <source>
        <dbReference type="Proteomes" id="UP000247476"/>
    </source>
</evidence>
<sequence>MIKADDVQFYKDTGYLLVKGVFSREEVEEMRRAVDGIVDRAAKAKNVAQSHTWQGDYLPPEELKKLVLKGFHDVHYQDAAFTRAVCHPNMTAIVSKLIGPNVQLHHSKMLVKPPEKGAAFPLHQDHPYFPHANHTMMAASVHMDDADMDNGCLCVIPGSHKLGPIPHVGRHYLDHRDYPLSSATPCPAQAGDVLFFNYLTIHGSDVNRSDRPRRNVLFQYRDPSDPPTNDDHVNWGQGLMICGENPQYREYKAEYRLKA</sequence>
<dbReference type="OrthoDB" id="9791262at2"/>
<proteinExistence type="predicted"/>
<keyword evidence="2" id="KW-1185">Reference proteome</keyword>
<dbReference type="Pfam" id="PF05721">
    <property type="entry name" value="PhyH"/>
    <property type="match status" value="1"/>
</dbReference>
<dbReference type="RefSeq" id="WP_110840642.1">
    <property type="nucleotide sequence ID" value="NZ_QJVJ01000005.1"/>
</dbReference>
<keyword evidence="1" id="KW-0223">Dioxygenase</keyword>
<dbReference type="PANTHER" id="PTHR20883">
    <property type="entry name" value="PHYTANOYL-COA DIOXYGENASE DOMAIN CONTAINING 1"/>
    <property type="match status" value="1"/>
</dbReference>
<dbReference type="EMBL" id="QJVJ01000005">
    <property type="protein sequence ID" value="PYI54585.1"/>
    <property type="molecule type" value="Genomic_DNA"/>
</dbReference>
<name>A0A2V5K5D2_9BACL</name>
<comment type="caution">
    <text evidence="1">The sequence shown here is derived from an EMBL/GenBank/DDBJ whole genome shotgun (WGS) entry which is preliminary data.</text>
</comment>
<dbReference type="InterPro" id="IPR008775">
    <property type="entry name" value="Phytyl_CoA_dOase-like"/>
</dbReference>